<dbReference type="InterPro" id="IPR029058">
    <property type="entry name" value="AB_hydrolase_fold"/>
</dbReference>
<reference evidence="4" key="1">
    <citation type="submission" date="2018-04" db="EMBL/GenBank/DDBJ databases">
        <authorList>
            <person name="Cornet L."/>
        </authorList>
    </citation>
    <scope>NUCLEOTIDE SEQUENCE [LARGE SCALE GENOMIC DNA]</scope>
</reference>
<evidence type="ECO:0000259" key="2">
    <source>
        <dbReference type="Pfam" id="PF12697"/>
    </source>
</evidence>
<dbReference type="PANTHER" id="PTHR22753">
    <property type="entry name" value="TRANSMEMBRANE PROTEIN 68"/>
    <property type="match status" value="1"/>
</dbReference>
<dbReference type="PANTHER" id="PTHR22753:SF48">
    <property type="entry name" value="PHOSPHOLIPID_GLYCEROL ACYLTRANSFERASE DOMAIN-CONTAINING PROTEIN"/>
    <property type="match status" value="1"/>
</dbReference>
<reference evidence="3 4" key="2">
    <citation type="submission" date="2018-06" db="EMBL/GenBank/DDBJ databases">
        <title>Metagenomic assembly of (sub)arctic Cyanobacteria and their associated microbiome from non-axenic cultures.</title>
        <authorList>
            <person name="Baurain D."/>
        </authorList>
    </citation>
    <scope>NUCLEOTIDE SEQUENCE [LARGE SCALE GENOMIC DNA]</scope>
    <source>
        <strain evidence="3">ULC027bin1</strain>
    </source>
</reference>
<evidence type="ECO:0000256" key="1">
    <source>
        <dbReference type="SAM" id="MobiDB-lite"/>
    </source>
</evidence>
<keyword evidence="3" id="KW-0378">Hydrolase</keyword>
<dbReference type="AlphaFoldDB" id="A0A2W4XD50"/>
<gene>
    <name evidence="3" type="ORF">DCF15_11095</name>
</gene>
<dbReference type="GO" id="GO:0016787">
    <property type="term" value="F:hydrolase activity"/>
    <property type="evidence" value="ECO:0007669"/>
    <property type="project" value="UniProtKB-KW"/>
</dbReference>
<sequence length="296" mass="33112">MTGPIPTSRRVTSDAVRLLTPRPVRSGQPLFIFLPGMDGTGTLLRSQLDRLVPWFDIRCVAISNQDNIDWEPLARQISDLIESALAADSSKNSGKNSSKKRAQPHPNPKEGASQGRRRAVYLCGESFGGCLAMQVLSLSPHLFDRVILVNPASSFRRLPWMQLGSMITRQLPDLAYRYSARGLVPFLIEANRVPKRDQVALEKAMGSVPAKTAAWRMLLLSRFEAERLPLERMNQPVLLIAGGQDKLLPSIREARSLQRRFPNAQLTILPNSGHACLLEWDVNLPKILRQHNFLDP</sequence>
<evidence type="ECO:0000313" key="4">
    <source>
        <dbReference type="Proteomes" id="UP000249794"/>
    </source>
</evidence>
<protein>
    <submittedName>
        <fullName evidence="3">Alpha/beta hydrolase</fullName>
    </submittedName>
</protein>
<dbReference type="InterPro" id="IPR000073">
    <property type="entry name" value="AB_hydrolase_1"/>
</dbReference>
<name>A0A2W4XD50_9CYAN</name>
<evidence type="ECO:0000313" key="3">
    <source>
        <dbReference type="EMBL" id="PZO55203.1"/>
    </source>
</evidence>
<dbReference type="Gene3D" id="3.40.50.1820">
    <property type="entry name" value="alpha/beta hydrolase"/>
    <property type="match status" value="1"/>
</dbReference>
<comment type="caution">
    <text evidence="3">The sequence shown here is derived from an EMBL/GenBank/DDBJ whole genome shotgun (WGS) entry which is preliminary data.</text>
</comment>
<feature type="region of interest" description="Disordered" evidence="1">
    <location>
        <begin position="88"/>
        <end position="115"/>
    </location>
</feature>
<dbReference type="Pfam" id="PF12697">
    <property type="entry name" value="Abhydrolase_6"/>
    <property type="match status" value="1"/>
</dbReference>
<feature type="domain" description="AB hydrolase-1" evidence="2">
    <location>
        <begin position="42"/>
        <end position="278"/>
    </location>
</feature>
<dbReference type="EMBL" id="QBMP01000104">
    <property type="protein sequence ID" value="PZO55203.1"/>
    <property type="molecule type" value="Genomic_DNA"/>
</dbReference>
<organism evidence="3 4">
    <name type="scientific">Phormidesmis priestleyi</name>
    <dbReference type="NCBI Taxonomy" id="268141"/>
    <lineage>
        <taxon>Bacteria</taxon>
        <taxon>Bacillati</taxon>
        <taxon>Cyanobacteriota</taxon>
        <taxon>Cyanophyceae</taxon>
        <taxon>Leptolyngbyales</taxon>
        <taxon>Leptolyngbyaceae</taxon>
        <taxon>Phormidesmis</taxon>
    </lineage>
</organism>
<dbReference type="SUPFAM" id="SSF53474">
    <property type="entry name" value="alpha/beta-Hydrolases"/>
    <property type="match status" value="1"/>
</dbReference>
<proteinExistence type="predicted"/>
<dbReference type="Proteomes" id="UP000249794">
    <property type="component" value="Unassembled WGS sequence"/>
</dbReference>
<accession>A0A2W4XD50</accession>
<dbReference type="GO" id="GO:0016020">
    <property type="term" value="C:membrane"/>
    <property type="evidence" value="ECO:0007669"/>
    <property type="project" value="TreeGrafter"/>
</dbReference>